<dbReference type="GO" id="GO:0016020">
    <property type="term" value="C:membrane"/>
    <property type="evidence" value="ECO:0007669"/>
    <property type="project" value="TreeGrafter"/>
</dbReference>
<dbReference type="InterPro" id="IPR055518">
    <property type="entry name" value="DUF7092"/>
</dbReference>
<dbReference type="Pfam" id="PF23368">
    <property type="entry name" value="DUF7092"/>
    <property type="match status" value="1"/>
</dbReference>
<evidence type="ECO:0000256" key="2">
    <source>
        <dbReference type="ARBA" id="ARBA00022723"/>
    </source>
</evidence>
<comment type="cofactor">
    <cofactor evidence="6">
        <name>Zn(2+)</name>
        <dbReference type="ChEBI" id="CHEBI:29105"/>
    </cofactor>
    <text evidence="6">Binds 1 zinc ion per subunit.</text>
</comment>
<keyword evidence="5 6" id="KW-0482">Metalloprotease</keyword>
<evidence type="ECO:0000256" key="4">
    <source>
        <dbReference type="ARBA" id="ARBA00022833"/>
    </source>
</evidence>
<comment type="similarity">
    <text evidence="6">Belongs to the peptidase M48 family.</text>
</comment>
<sequence>MTPAPTPEPHQRGLLSARWFDGIHSGAQPVLVGLHPGPRGPGLQLHPLKAGAAAPPLLPHEAVDWPETWSARRAQARLVVGLGPHGSLEIEDGAAWQAALQAAGARAGLAQRMQTRWQVFVAVLLLAVLGLVLFYRWGTPWAATQLARFVPLGWEQTVSEQAMRELDDGFLRPSRLPAERQAVLQARFEALDAQWRQARAQAAPGVLSRYGDYAPPMKLALRSGMPPNAFALPGGQIVMTDALVRAAERAKLGDDALIGVLAHEMGHVVHRHGTRLVVEQGVLNVGLGLALGDVSSMVATASTVLTHMAYRRDHEREADCFAVALMRHAQLPVAPMADLLLRIDGPDHAPEAAQKPAEGAATTPDTQEGGADWFSTHPDTPRRAQALRAGQGCEAAR</sequence>
<dbReference type="CDD" id="cd07332">
    <property type="entry name" value="M48C_Oma1_like"/>
    <property type="match status" value="1"/>
</dbReference>
<dbReference type="GO" id="GO:0046872">
    <property type="term" value="F:metal ion binding"/>
    <property type="evidence" value="ECO:0007669"/>
    <property type="project" value="UniProtKB-KW"/>
</dbReference>
<keyword evidence="4 6" id="KW-0862">Zinc</keyword>
<evidence type="ECO:0000256" key="5">
    <source>
        <dbReference type="ARBA" id="ARBA00023049"/>
    </source>
</evidence>
<evidence type="ECO:0000256" key="1">
    <source>
        <dbReference type="ARBA" id="ARBA00022670"/>
    </source>
</evidence>
<gene>
    <name evidence="11" type="ORF">PGB34_15965</name>
</gene>
<dbReference type="AlphaFoldDB" id="A0AAE3T0R0"/>
<dbReference type="Proteomes" id="UP001212602">
    <property type="component" value="Unassembled WGS sequence"/>
</dbReference>
<feature type="domain" description="Peptidase M48" evidence="9">
    <location>
        <begin position="225"/>
        <end position="389"/>
    </location>
</feature>
<dbReference type="EMBL" id="JAQIPB010000007">
    <property type="protein sequence ID" value="MDA7417860.1"/>
    <property type="molecule type" value="Genomic_DNA"/>
</dbReference>
<keyword evidence="3 6" id="KW-0378">Hydrolase</keyword>
<comment type="caution">
    <text evidence="11">The sequence shown here is derived from an EMBL/GenBank/DDBJ whole genome shotgun (WGS) entry which is preliminary data.</text>
</comment>
<reference evidence="11" key="1">
    <citation type="submission" date="2023-01" db="EMBL/GenBank/DDBJ databases">
        <title>Xenophilus mangrovi sp. nov., isolated from soil of Mangrove nature reserve.</title>
        <authorList>
            <person name="Xu S."/>
            <person name="Liu Z."/>
            <person name="Xu Y."/>
        </authorList>
    </citation>
    <scope>NUCLEOTIDE SEQUENCE</scope>
    <source>
        <strain evidence="11">YW8</strain>
    </source>
</reference>
<dbReference type="Pfam" id="PF01435">
    <property type="entry name" value="Peptidase_M48"/>
    <property type="match status" value="1"/>
</dbReference>
<keyword evidence="8" id="KW-0812">Transmembrane</keyword>
<feature type="transmembrane region" description="Helical" evidence="8">
    <location>
        <begin position="119"/>
        <end position="138"/>
    </location>
</feature>
<keyword evidence="8" id="KW-1133">Transmembrane helix</keyword>
<dbReference type="GO" id="GO:0004222">
    <property type="term" value="F:metalloendopeptidase activity"/>
    <property type="evidence" value="ECO:0007669"/>
    <property type="project" value="InterPro"/>
</dbReference>
<organism evidence="11 12">
    <name type="scientific">Xenophilus arseniciresistens</name>
    <dbReference type="NCBI Taxonomy" id="1283306"/>
    <lineage>
        <taxon>Bacteria</taxon>
        <taxon>Pseudomonadati</taxon>
        <taxon>Pseudomonadota</taxon>
        <taxon>Betaproteobacteria</taxon>
        <taxon>Burkholderiales</taxon>
        <taxon>Comamonadaceae</taxon>
        <taxon>Xenophilus</taxon>
    </lineage>
</organism>
<evidence type="ECO:0000256" key="7">
    <source>
        <dbReference type="SAM" id="MobiDB-lite"/>
    </source>
</evidence>
<accession>A0AAE3T0R0</accession>
<dbReference type="InterPro" id="IPR051156">
    <property type="entry name" value="Mito/Outer_Membr_Metalloprot"/>
</dbReference>
<keyword evidence="1 6" id="KW-0645">Protease</keyword>
<name>A0AAE3T0R0_9BURK</name>
<dbReference type="PANTHER" id="PTHR22726">
    <property type="entry name" value="METALLOENDOPEPTIDASE OMA1"/>
    <property type="match status" value="1"/>
</dbReference>
<feature type="region of interest" description="Disordered" evidence="7">
    <location>
        <begin position="346"/>
        <end position="397"/>
    </location>
</feature>
<evidence type="ECO:0000256" key="6">
    <source>
        <dbReference type="RuleBase" id="RU003983"/>
    </source>
</evidence>
<dbReference type="GO" id="GO:0051603">
    <property type="term" value="P:proteolysis involved in protein catabolic process"/>
    <property type="evidence" value="ECO:0007669"/>
    <property type="project" value="TreeGrafter"/>
</dbReference>
<keyword evidence="8" id="KW-0472">Membrane</keyword>
<evidence type="ECO:0000256" key="8">
    <source>
        <dbReference type="SAM" id="Phobius"/>
    </source>
</evidence>
<feature type="domain" description="DUF7092" evidence="10">
    <location>
        <begin position="15"/>
        <end position="103"/>
    </location>
</feature>
<proteinExistence type="inferred from homology"/>
<dbReference type="Gene3D" id="3.30.2010.10">
    <property type="entry name" value="Metalloproteases ('zincins'), catalytic domain"/>
    <property type="match status" value="1"/>
</dbReference>
<evidence type="ECO:0000313" key="12">
    <source>
        <dbReference type="Proteomes" id="UP001212602"/>
    </source>
</evidence>
<dbReference type="InterPro" id="IPR001915">
    <property type="entry name" value="Peptidase_M48"/>
</dbReference>
<evidence type="ECO:0000259" key="9">
    <source>
        <dbReference type="Pfam" id="PF01435"/>
    </source>
</evidence>
<evidence type="ECO:0000313" key="11">
    <source>
        <dbReference type="EMBL" id="MDA7417860.1"/>
    </source>
</evidence>
<protein>
    <submittedName>
        <fullName evidence="11">M48 family metallopeptidase</fullName>
    </submittedName>
</protein>
<evidence type="ECO:0000256" key="3">
    <source>
        <dbReference type="ARBA" id="ARBA00022801"/>
    </source>
</evidence>
<evidence type="ECO:0000259" key="10">
    <source>
        <dbReference type="Pfam" id="PF23368"/>
    </source>
</evidence>
<keyword evidence="2" id="KW-0479">Metal-binding</keyword>
<dbReference type="PANTHER" id="PTHR22726:SF24">
    <property type="entry name" value="M48 FAMILY METALLOPEPTIDASE"/>
    <property type="match status" value="1"/>
</dbReference>
<keyword evidence="12" id="KW-1185">Reference proteome</keyword>